<feature type="transmembrane region" description="Helical" evidence="7">
    <location>
        <begin position="195"/>
        <end position="214"/>
    </location>
</feature>
<evidence type="ECO:0000313" key="9">
    <source>
        <dbReference type="Proteomes" id="UP001283361"/>
    </source>
</evidence>
<keyword evidence="5 7" id="KW-0472">Membrane</keyword>
<comment type="subcellular location">
    <subcellularLocation>
        <location evidence="1">Membrane</location>
        <topology evidence="1">Multi-pass membrane protein</topology>
    </subcellularLocation>
</comment>
<evidence type="ECO:0000256" key="6">
    <source>
        <dbReference type="SAM" id="MobiDB-lite"/>
    </source>
</evidence>
<feature type="transmembrane region" description="Helical" evidence="7">
    <location>
        <begin position="55"/>
        <end position="75"/>
    </location>
</feature>
<sequence length="505" mass="54840">MLLKDMKWIKCCSIIGSHFVISPLSFLWSYGNIAPYLDSYYKFYCFDCADGSSEWVLNLFIAATLPGLLLVGRLTRLVDMKWLGLMSTLLCGVALIASAWTLNVSMLGTTVLLGGLNGIAMGIGVNLAMVCVNGWAPEKSSIFTASVTSVPPILAFIQNQIVKAYVNPHNIKPDVHEISKTFFSQPEILEKVPNVILILASIILGTQVIGTALISNPSFPTTEDETCSEDIQDYTPSATEPLTMRGNNANAVKDTHYGSNKEFENKSPLPEILGGNASDASPESISEMRTPPTIQSNGSLHKSCSTSQAVRSAVFWTNSLHLAVVTYGIVLKNGCVKLLGLLFISNDNLLTLLSSLIPLVEVAVRLAFGVLFDKNLLSLKDGLVISLSLNSVLFSFFYFAPQVNFVTYLILIVGLSVSHGLLFLLYTVITLKAFGPQNFAMVYSLGFFVNTGVVLVAGGVFTHILQSLGWFWVFFTCSAPSTAVLLATVFTDVRPHRADDGKQTE</sequence>
<gene>
    <name evidence="8" type="ORF">RRG08_020294</name>
</gene>
<feature type="transmembrane region" description="Helical" evidence="7">
    <location>
        <begin position="383"/>
        <end position="400"/>
    </location>
</feature>
<feature type="transmembrane region" description="Helical" evidence="7">
    <location>
        <begin position="82"/>
        <end position="102"/>
    </location>
</feature>
<proteinExistence type="predicted"/>
<dbReference type="GO" id="GO:0016020">
    <property type="term" value="C:membrane"/>
    <property type="evidence" value="ECO:0007669"/>
    <property type="project" value="UniProtKB-SubCell"/>
</dbReference>
<evidence type="ECO:0000313" key="8">
    <source>
        <dbReference type="EMBL" id="KAK3800319.1"/>
    </source>
</evidence>
<evidence type="ECO:0000256" key="5">
    <source>
        <dbReference type="ARBA" id="ARBA00023136"/>
    </source>
</evidence>
<accession>A0AAE1B5M6</accession>
<evidence type="ECO:0000256" key="4">
    <source>
        <dbReference type="ARBA" id="ARBA00022989"/>
    </source>
</evidence>
<keyword evidence="4 7" id="KW-1133">Transmembrane helix</keyword>
<reference evidence="8" key="1">
    <citation type="journal article" date="2023" name="G3 (Bethesda)">
        <title>A reference genome for the long-term kleptoplast-retaining sea slug Elysia crispata morphotype clarki.</title>
        <authorList>
            <person name="Eastman K.E."/>
            <person name="Pendleton A.L."/>
            <person name="Shaikh M.A."/>
            <person name="Suttiyut T."/>
            <person name="Ogas R."/>
            <person name="Tomko P."/>
            <person name="Gavelis G."/>
            <person name="Widhalm J.R."/>
            <person name="Wisecaver J.H."/>
        </authorList>
    </citation>
    <scope>NUCLEOTIDE SEQUENCE</scope>
    <source>
        <strain evidence="8">ECLA1</strain>
    </source>
</reference>
<feature type="transmembrane region" description="Helical" evidence="7">
    <location>
        <begin position="349"/>
        <end position="371"/>
    </location>
</feature>
<keyword evidence="3 7" id="KW-0812">Transmembrane</keyword>
<name>A0AAE1B5M6_9GAST</name>
<dbReference type="PANTHER" id="PTHR43385">
    <property type="entry name" value="RIBOFLAVIN TRANSPORTER RIBJ"/>
    <property type="match status" value="1"/>
</dbReference>
<feature type="transmembrane region" description="Helical" evidence="7">
    <location>
        <begin position="12"/>
        <end position="31"/>
    </location>
</feature>
<feature type="transmembrane region" description="Helical" evidence="7">
    <location>
        <begin position="406"/>
        <end position="429"/>
    </location>
</feature>
<dbReference type="PANTHER" id="PTHR43385:SF1">
    <property type="entry name" value="RIBOFLAVIN TRANSPORTER RIBJ"/>
    <property type="match status" value="1"/>
</dbReference>
<dbReference type="SUPFAM" id="SSF103473">
    <property type="entry name" value="MFS general substrate transporter"/>
    <property type="match status" value="1"/>
</dbReference>
<keyword evidence="2" id="KW-0813">Transport</keyword>
<evidence type="ECO:0000256" key="3">
    <source>
        <dbReference type="ARBA" id="ARBA00022692"/>
    </source>
</evidence>
<dbReference type="InterPro" id="IPR036259">
    <property type="entry name" value="MFS_trans_sf"/>
</dbReference>
<feature type="region of interest" description="Disordered" evidence="6">
    <location>
        <begin position="280"/>
        <end position="299"/>
    </location>
</feature>
<dbReference type="Gene3D" id="1.20.1250.20">
    <property type="entry name" value="MFS general substrate transporter like domains"/>
    <property type="match status" value="2"/>
</dbReference>
<keyword evidence="9" id="KW-1185">Reference proteome</keyword>
<feature type="transmembrane region" description="Helical" evidence="7">
    <location>
        <begin position="114"/>
        <end position="136"/>
    </location>
</feature>
<dbReference type="AlphaFoldDB" id="A0AAE1B5M6"/>
<protein>
    <submittedName>
        <fullName evidence="8">Uncharacterized protein</fullName>
    </submittedName>
</protein>
<organism evidence="8 9">
    <name type="scientific">Elysia crispata</name>
    <name type="common">lettuce slug</name>
    <dbReference type="NCBI Taxonomy" id="231223"/>
    <lineage>
        <taxon>Eukaryota</taxon>
        <taxon>Metazoa</taxon>
        <taxon>Spiralia</taxon>
        <taxon>Lophotrochozoa</taxon>
        <taxon>Mollusca</taxon>
        <taxon>Gastropoda</taxon>
        <taxon>Heterobranchia</taxon>
        <taxon>Euthyneura</taxon>
        <taxon>Panpulmonata</taxon>
        <taxon>Sacoglossa</taxon>
        <taxon>Placobranchoidea</taxon>
        <taxon>Plakobranchidae</taxon>
        <taxon>Elysia</taxon>
    </lineage>
</organism>
<feature type="transmembrane region" description="Helical" evidence="7">
    <location>
        <begin position="441"/>
        <end position="464"/>
    </location>
</feature>
<feature type="transmembrane region" description="Helical" evidence="7">
    <location>
        <begin position="470"/>
        <end position="490"/>
    </location>
</feature>
<dbReference type="InterPro" id="IPR052983">
    <property type="entry name" value="MFS_Riboflavin_Transporter"/>
</dbReference>
<evidence type="ECO:0000256" key="1">
    <source>
        <dbReference type="ARBA" id="ARBA00004141"/>
    </source>
</evidence>
<dbReference type="EMBL" id="JAWDGP010000462">
    <property type="protein sequence ID" value="KAK3800319.1"/>
    <property type="molecule type" value="Genomic_DNA"/>
</dbReference>
<evidence type="ECO:0000256" key="7">
    <source>
        <dbReference type="SAM" id="Phobius"/>
    </source>
</evidence>
<comment type="caution">
    <text evidence="8">The sequence shown here is derived from an EMBL/GenBank/DDBJ whole genome shotgun (WGS) entry which is preliminary data.</text>
</comment>
<dbReference type="Proteomes" id="UP001283361">
    <property type="component" value="Unassembled WGS sequence"/>
</dbReference>
<evidence type="ECO:0000256" key="2">
    <source>
        <dbReference type="ARBA" id="ARBA00022448"/>
    </source>
</evidence>